<accession>A0A917I6E7</accession>
<evidence type="ECO:0000256" key="1">
    <source>
        <dbReference type="ARBA" id="ARBA00003989"/>
    </source>
</evidence>
<gene>
    <name evidence="5" type="ORF">GCM10007036_22130</name>
</gene>
<evidence type="ECO:0000256" key="2">
    <source>
        <dbReference type="ARBA" id="ARBA00014031"/>
    </source>
</evidence>
<keyword evidence="6" id="KW-1185">Reference proteome</keyword>
<dbReference type="Proteomes" id="UP000603912">
    <property type="component" value="Unassembled WGS sequence"/>
</dbReference>
<name>A0A917I6E7_9HYPH</name>
<evidence type="ECO:0000256" key="4">
    <source>
        <dbReference type="SAM" id="SignalP"/>
    </source>
</evidence>
<proteinExistence type="predicted"/>
<protein>
    <recommendedName>
        <fullName evidence="2">Curli production assembly/transport component CsgF</fullName>
    </recommendedName>
</protein>
<feature type="signal peptide" evidence="4">
    <location>
        <begin position="1"/>
        <end position="26"/>
    </location>
</feature>
<sequence length="150" mass="15554">MTRHFFKTCGSAVLLAALLASAPSHAGSLVYQPANPNFGGSPLNGSYLNSQGALQNSEIQRKQSLRSQATAAGALGAQTPGQIFARQLQSQLYGSLANKITQAIFGEGAQQSGTFAFEGTTINFVRVGPNVQLTINDGQSVTTITVPAGI</sequence>
<reference evidence="5" key="1">
    <citation type="journal article" date="2014" name="Int. J. Syst. Evol. Microbiol.">
        <title>Complete genome sequence of Corynebacterium casei LMG S-19264T (=DSM 44701T), isolated from a smear-ripened cheese.</title>
        <authorList>
            <consortium name="US DOE Joint Genome Institute (JGI-PGF)"/>
            <person name="Walter F."/>
            <person name="Albersmeier A."/>
            <person name="Kalinowski J."/>
            <person name="Ruckert C."/>
        </authorList>
    </citation>
    <scope>NUCLEOTIDE SEQUENCE</scope>
    <source>
        <strain evidence="5">CGMCC 1.12214</strain>
    </source>
</reference>
<dbReference type="InterPro" id="IPR018893">
    <property type="entry name" value="T8SS_CsgF"/>
</dbReference>
<feature type="chain" id="PRO_5037732269" description="Curli production assembly/transport component CsgF" evidence="4">
    <location>
        <begin position="27"/>
        <end position="150"/>
    </location>
</feature>
<evidence type="ECO:0000313" key="6">
    <source>
        <dbReference type="Proteomes" id="UP000603912"/>
    </source>
</evidence>
<comment type="function">
    <text evidence="1">May be involved in the biogenesis of curli organelles.</text>
</comment>
<keyword evidence="3 4" id="KW-0732">Signal</keyword>
<dbReference type="RefSeq" id="WP_188517833.1">
    <property type="nucleotide sequence ID" value="NZ_BMES01000002.1"/>
</dbReference>
<organism evidence="5 6">
    <name type="scientific">Alsobacter metallidurans</name>
    <dbReference type="NCBI Taxonomy" id="340221"/>
    <lineage>
        <taxon>Bacteria</taxon>
        <taxon>Pseudomonadati</taxon>
        <taxon>Pseudomonadota</taxon>
        <taxon>Alphaproteobacteria</taxon>
        <taxon>Hyphomicrobiales</taxon>
        <taxon>Alsobacteraceae</taxon>
        <taxon>Alsobacter</taxon>
    </lineage>
</organism>
<comment type="caution">
    <text evidence="5">The sequence shown here is derived from an EMBL/GenBank/DDBJ whole genome shotgun (WGS) entry which is preliminary data.</text>
</comment>
<dbReference type="EMBL" id="BMES01000002">
    <property type="protein sequence ID" value="GGH19318.1"/>
    <property type="molecule type" value="Genomic_DNA"/>
</dbReference>
<evidence type="ECO:0000256" key="3">
    <source>
        <dbReference type="ARBA" id="ARBA00022729"/>
    </source>
</evidence>
<dbReference type="Pfam" id="PF10614">
    <property type="entry name" value="CsgF"/>
    <property type="match status" value="1"/>
</dbReference>
<reference evidence="5" key="2">
    <citation type="submission" date="2020-09" db="EMBL/GenBank/DDBJ databases">
        <authorList>
            <person name="Sun Q."/>
            <person name="Zhou Y."/>
        </authorList>
    </citation>
    <scope>NUCLEOTIDE SEQUENCE</scope>
    <source>
        <strain evidence="5">CGMCC 1.12214</strain>
    </source>
</reference>
<dbReference type="AlphaFoldDB" id="A0A917I6E7"/>
<evidence type="ECO:0000313" key="5">
    <source>
        <dbReference type="EMBL" id="GGH19318.1"/>
    </source>
</evidence>